<dbReference type="KEGG" id="apuu:APUU_51561A"/>
<dbReference type="GeneID" id="64976855"/>
<dbReference type="InterPro" id="IPR013094">
    <property type="entry name" value="AB_hydrolase_3"/>
</dbReference>
<evidence type="ECO:0000313" key="3">
    <source>
        <dbReference type="EMBL" id="BCS26850.1"/>
    </source>
</evidence>
<dbReference type="AlphaFoldDB" id="A0A7R7XSA9"/>
<gene>
    <name evidence="3" type="ORF">APUU_51561A</name>
</gene>
<sequence>MRSQNYPFKSCEGELQVSATVHWSEEAKKDGLYSIALAFHGGGFVVGSRHMLPEEQIQYLADAGYVVVSADYRLCPQVSLYEGPIEDAKDAYRWCKSHLPGLLKQDAGLEVDGSRIAVFGHSAGGCLALHLGSLPDPPSAILDFYGVKYTTDPFWFQPLPALAMIPPLDEAFLNQIYQEPVLSHTGLSLEGASKTRDRPKTKGLPKPDLSVPRNAWLFSSLKNGTHFSSIVKDGDYQRVDPVRLFSDKSPPTFFVHGNADGMVSAIFSVKAHEELQRLGVETGIVLPEGKSHGFDVGVGPEDADFASIRAGLDFLIRHK</sequence>
<keyword evidence="4" id="KW-1185">Reference proteome</keyword>
<keyword evidence="1" id="KW-0378">Hydrolase</keyword>
<dbReference type="SUPFAM" id="SSF53474">
    <property type="entry name" value="alpha/beta-Hydrolases"/>
    <property type="match status" value="1"/>
</dbReference>
<evidence type="ECO:0000313" key="4">
    <source>
        <dbReference type="Proteomes" id="UP000654913"/>
    </source>
</evidence>
<evidence type="ECO:0000256" key="1">
    <source>
        <dbReference type="ARBA" id="ARBA00022801"/>
    </source>
</evidence>
<proteinExistence type="predicted"/>
<evidence type="ECO:0000259" key="2">
    <source>
        <dbReference type="Pfam" id="PF07859"/>
    </source>
</evidence>
<protein>
    <recommendedName>
        <fullName evidence="2">Alpha/beta hydrolase fold-3 domain-containing protein</fullName>
    </recommendedName>
</protein>
<dbReference type="InterPro" id="IPR029058">
    <property type="entry name" value="AB_hydrolase_fold"/>
</dbReference>
<dbReference type="GO" id="GO:0016787">
    <property type="term" value="F:hydrolase activity"/>
    <property type="evidence" value="ECO:0007669"/>
    <property type="project" value="UniProtKB-KW"/>
</dbReference>
<reference evidence="3" key="1">
    <citation type="submission" date="2021-01" db="EMBL/GenBank/DDBJ databases">
        <authorList>
            <consortium name="Aspergillus puulaauensis MK2 genome sequencing consortium"/>
            <person name="Kazuki M."/>
            <person name="Futagami T."/>
        </authorList>
    </citation>
    <scope>NUCLEOTIDE SEQUENCE</scope>
    <source>
        <strain evidence="3">MK2</strain>
    </source>
</reference>
<dbReference type="Pfam" id="PF07859">
    <property type="entry name" value="Abhydrolase_3"/>
    <property type="match status" value="1"/>
</dbReference>
<dbReference type="Proteomes" id="UP000654913">
    <property type="component" value="Chromosome 5"/>
</dbReference>
<dbReference type="Gene3D" id="3.40.50.1820">
    <property type="entry name" value="alpha/beta hydrolase"/>
    <property type="match status" value="1"/>
</dbReference>
<organism evidence="3 4">
    <name type="scientific">Aspergillus puulaauensis</name>
    <dbReference type="NCBI Taxonomy" id="1220207"/>
    <lineage>
        <taxon>Eukaryota</taxon>
        <taxon>Fungi</taxon>
        <taxon>Dikarya</taxon>
        <taxon>Ascomycota</taxon>
        <taxon>Pezizomycotina</taxon>
        <taxon>Eurotiomycetes</taxon>
        <taxon>Eurotiomycetidae</taxon>
        <taxon>Eurotiales</taxon>
        <taxon>Aspergillaceae</taxon>
        <taxon>Aspergillus</taxon>
    </lineage>
</organism>
<dbReference type="OrthoDB" id="19653at2759"/>
<reference evidence="3" key="2">
    <citation type="submission" date="2021-02" db="EMBL/GenBank/DDBJ databases">
        <title>Aspergillus puulaauensis MK2 genome sequence.</title>
        <authorList>
            <person name="Futagami T."/>
            <person name="Mori K."/>
            <person name="Kadooka C."/>
            <person name="Tanaka T."/>
        </authorList>
    </citation>
    <scope>NUCLEOTIDE SEQUENCE</scope>
    <source>
        <strain evidence="3">MK2</strain>
    </source>
</reference>
<dbReference type="PANTHER" id="PTHR48081">
    <property type="entry name" value="AB HYDROLASE SUPERFAMILY PROTEIN C4A8.06C"/>
    <property type="match status" value="1"/>
</dbReference>
<dbReference type="InterPro" id="IPR050300">
    <property type="entry name" value="GDXG_lipolytic_enzyme"/>
</dbReference>
<accession>A0A7R7XSA9</accession>
<name>A0A7R7XSA9_9EURO</name>
<dbReference type="PANTHER" id="PTHR48081:SF3">
    <property type="entry name" value="ALPHA_BETA HYDROLASE FOLD-3 DOMAIN-CONTAINING PROTEIN"/>
    <property type="match status" value="1"/>
</dbReference>
<feature type="domain" description="Alpha/beta hydrolase fold-3" evidence="2">
    <location>
        <begin position="37"/>
        <end position="131"/>
    </location>
</feature>
<dbReference type="EMBL" id="AP024447">
    <property type="protein sequence ID" value="BCS26850.1"/>
    <property type="molecule type" value="Genomic_DNA"/>
</dbReference>
<dbReference type="RefSeq" id="XP_041559044.1">
    <property type="nucleotide sequence ID" value="XM_041706682.1"/>
</dbReference>